<accession>A0A820N1M8</accession>
<dbReference type="EMBL" id="CAJOAY010025168">
    <property type="protein sequence ID" value="CAF4381134.1"/>
    <property type="molecule type" value="Genomic_DNA"/>
</dbReference>
<sequence length="80" mass="9143">SNAHRIFSFGDAIERVRELFLTNQDDDKSTELLSSVTKSEFVDIVQKDTTIMKLIDCRPIINKRASKLENSNTNSLKKNN</sequence>
<proteinExistence type="predicted"/>
<dbReference type="Proteomes" id="UP000663881">
    <property type="component" value="Unassembled WGS sequence"/>
</dbReference>
<name>A0A820N1M8_9BILA</name>
<evidence type="ECO:0000313" key="2">
    <source>
        <dbReference type="Proteomes" id="UP000663881"/>
    </source>
</evidence>
<feature type="non-terminal residue" evidence="1">
    <location>
        <position position="1"/>
    </location>
</feature>
<organism evidence="1 2">
    <name type="scientific">Adineta steineri</name>
    <dbReference type="NCBI Taxonomy" id="433720"/>
    <lineage>
        <taxon>Eukaryota</taxon>
        <taxon>Metazoa</taxon>
        <taxon>Spiralia</taxon>
        <taxon>Gnathifera</taxon>
        <taxon>Rotifera</taxon>
        <taxon>Eurotatoria</taxon>
        <taxon>Bdelloidea</taxon>
        <taxon>Adinetida</taxon>
        <taxon>Adinetidae</taxon>
        <taxon>Adineta</taxon>
    </lineage>
</organism>
<gene>
    <name evidence="1" type="ORF">OKA104_LOCUS50366</name>
</gene>
<dbReference type="AlphaFoldDB" id="A0A820N1M8"/>
<comment type="caution">
    <text evidence="1">The sequence shown here is derived from an EMBL/GenBank/DDBJ whole genome shotgun (WGS) entry which is preliminary data.</text>
</comment>
<evidence type="ECO:0000313" key="1">
    <source>
        <dbReference type="EMBL" id="CAF4381134.1"/>
    </source>
</evidence>
<protein>
    <submittedName>
        <fullName evidence="1">Uncharacterized protein</fullName>
    </submittedName>
</protein>
<reference evidence="1" key="1">
    <citation type="submission" date="2021-02" db="EMBL/GenBank/DDBJ databases">
        <authorList>
            <person name="Nowell W R."/>
        </authorList>
    </citation>
    <scope>NUCLEOTIDE SEQUENCE</scope>
</reference>